<feature type="region of interest" description="Disordered" evidence="7">
    <location>
        <begin position="227"/>
        <end position="254"/>
    </location>
</feature>
<dbReference type="EMBL" id="OZ075140">
    <property type="protein sequence ID" value="CAL5024610.1"/>
    <property type="molecule type" value="Genomic_DNA"/>
</dbReference>
<keyword evidence="2 6" id="KW-0678">Repressor</keyword>
<accession>A0ABC9CR67</accession>
<evidence type="ECO:0000256" key="7">
    <source>
        <dbReference type="SAM" id="MobiDB-lite"/>
    </source>
</evidence>
<sequence length="260" mass="28304">MVKRLALSSLFFKSGDTLSSSTSMSAASFSTAASWQWPSCTQPRTLSFRRDSPEIVSMRHEEEEEYKTTVNNPAYGLDNDISSCSLLSDDISLSTAPAVVVAEDDEDEAIIHGLRSNTTRLFFEPETTSSIVNKKKKKQQQQQQRAGTAAAFGGATALAIESGDPYGDFRRSMEEMVLSHGVDDWGWLEEMLGWYLRANGKNTHGLIVGAFVDLLVALASSSSSSAPSPACSSSFRHQSAHHQPAKKQSDECSGPIMQLI</sequence>
<proteinExistence type="predicted"/>
<keyword evidence="4 6" id="KW-0804">Transcription</keyword>
<evidence type="ECO:0000256" key="3">
    <source>
        <dbReference type="ARBA" id="ARBA00023015"/>
    </source>
</evidence>
<dbReference type="NCBIfam" id="TIGR01568">
    <property type="entry name" value="A_thal_3678"/>
    <property type="match status" value="1"/>
</dbReference>
<evidence type="ECO:0000256" key="1">
    <source>
        <dbReference type="ARBA" id="ARBA00004123"/>
    </source>
</evidence>
<comment type="subcellular location">
    <subcellularLocation>
        <location evidence="1 6">Nucleus</location>
    </subcellularLocation>
</comment>
<keyword evidence="10" id="KW-1185">Reference proteome</keyword>
<feature type="domain" description="OVATE" evidence="8">
    <location>
        <begin position="158"/>
        <end position="217"/>
    </location>
</feature>
<dbReference type="InterPro" id="IPR038933">
    <property type="entry name" value="Ovate"/>
</dbReference>
<gene>
    <name evidence="9" type="ORF">URODEC1_LOCUS77618</name>
</gene>
<evidence type="ECO:0000256" key="6">
    <source>
        <dbReference type="RuleBase" id="RU367028"/>
    </source>
</evidence>
<dbReference type="GO" id="GO:0005634">
    <property type="term" value="C:nucleus"/>
    <property type="evidence" value="ECO:0007669"/>
    <property type="project" value="UniProtKB-SubCell"/>
</dbReference>
<comment type="function">
    <text evidence="6">Transcriptional repressor that regulates multiple aspects of plant growth and development.</text>
</comment>
<dbReference type="PROSITE" id="PS51754">
    <property type="entry name" value="OVATE"/>
    <property type="match status" value="1"/>
</dbReference>
<dbReference type="Proteomes" id="UP001497457">
    <property type="component" value="Chromosome 30rd"/>
</dbReference>
<evidence type="ECO:0000256" key="5">
    <source>
        <dbReference type="ARBA" id="ARBA00023242"/>
    </source>
</evidence>
<protein>
    <recommendedName>
        <fullName evidence="6">Transcription repressor</fullName>
    </recommendedName>
    <alternativeName>
        <fullName evidence="6">Ovate family protein</fullName>
    </alternativeName>
</protein>
<reference evidence="9" key="1">
    <citation type="submission" date="2024-10" db="EMBL/GenBank/DDBJ databases">
        <authorList>
            <person name="Ryan C."/>
        </authorList>
    </citation>
    <scope>NUCLEOTIDE SEQUENCE [LARGE SCALE GENOMIC DNA]</scope>
</reference>
<dbReference type="AlphaFoldDB" id="A0ABC9CR67"/>
<evidence type="ECO:0000256" key="4">
    <source>
        <dbReference type="ARBA" id="ARBA00023163"/>
    </source>
</evidence>
<keyword evidence="5 6" id="KW-0539">Nucleus</keyword>
<evidence type="ECO:0000313" key="10">
    <source>
        <dbReference type="Proteomes" id="UP001497457"/>
    </source>
</evidence>
<dbReference type="GO" id="GO:0045892">
    <property type="term" value="P:negative regulation of DNA-templated transcription"/>
    <property type="evidence" value="ECO:0007669"/>
    <property type="project" value="UniProtKB-UniRule"/>
</dbReference>
<dbReference type="PANTHER" id="PTHR33057:SF26">
    <property type="entry name" value="TRANSCRIPTION REPRESSOR OFP13"/>
    <property type="match status" value="1"/>
</dbReference>
<name>A0ABC9CR67_9POAL</name>
<evidence type="ECO:0000256" key="2">
    <source>
        <dbReference type="ARBA" id="ARBA00022491"/>
    </source>
</evidence>
<evidence type="ECO:0000259" key="8">
    <source>
        <dbReference type="PROSITE" id="PS51754"/>
    </source>
</evidence>
<keyword evidence="3 6" id="KW-0805">Transcription regulation</keyword>
<dbReference type="InterPro" id="IPR006458">
    <property type="entry name" value="Ovate_C"/>
</dbReference>
<dbReference type="Pfam" id="PF04844">
    <property type="entry name" value="Ovate"/>
    <property type="match status" value="1"/>
</dbReference>
<evidence type="ECO:0000313" key="9">
    <source>
        <dbReference type="EMBL" id="CAL5024610.1"/>
    </source>
</evidence>
<organism evidence="9 10">
    <name type="scientific">Urochloa decumbens</name>
    <dbReference type="NCBI Taxonomy" id="240449"/>
    <lineage>
        <taxon>Eukaryota</taxon>
        <taxon>Viridiplantae</taxon>
        <taxon>Streptophyta</taxon>
        <taxon>Embryophyta</taxon>
        <taxon>Tracheophyta</taxon>
        <taxon>Spermatophyta</taxon>
        <taxon>Magnoliopsida</taxon>
        <taxon>Liliopsida</taxon>
        <taxon>Poales</taxon>
        <taxon>Poaceae</taxon>
        <taxon>PACMAD clade</taxon>
        <taxon>Panicoideae</taxon>
        <taxon>Panicodae</taxon>
        <taxon>Paniceae</taxon>
        <taxon>Melinidinae</taxon>
        <taxon>Urochloa</taxon>
    </lineage>
</organism>
<dbReference type="PANTHER" id="PTHR33057">
    <property type="entry name" value="TRANSCRIPTION REPRESSOR OFP7-RELATED"/>
    <property type="match status" value="1"/>
</dbReference>